<dbReference type="PRINTS" id="PR00260">
    <property type="entry name" value="CHEMTRNSDUCR"/>
</dbReference>
<dbReference type="Proteomes" id="UP000885771">
    <property type="component" value="Unassembled WGS sequence"/>
</dbReference>
<dbReference type="GO" id="GO:0005886">
    <property type="term" value="C:plasma membrane"/>
    <property type="evidence" value="ECO:0007669"/>
    <property type="project" value="UniProtKB-SubCell"/>
</dbReference>
<dbReference type="PROSITE" id="PS50885">
    <property type="entry name" value="HAMP"/>
    <property type="match status" value="1"/>
</dbReference>
<evidence type="ECO:0000256" key="9">
    <source>
        <dbReference type="SAM" id="Phobius"/>
    </source>
</evidence>
<dbReference type="Pfam" id="PF13675">
    <property type="entry name" value="PilJ"/>
    <property type="match status" value="1"/>
</dbReference>
<dbReference type="InterPro" id="IPR029095">
    <property type="entry name" value="NarX-like_N"/>
</dbReference>
<feature type="domain" description="Methyl-accepting transducer" evidence="10">
    <location>
        <begin position="281"/>
        <end position="503"/>
    </location>
</feature>
<dbReference type="PROSITE" id="PS50192">
    <property type="entry name" value="T_SNARE"/>
    <property type="match status" value="1"/>
</dbReference>
<keyword evidence="3 9" id="KW-0812">Transmembrane</keyword>
<reference evidence="13" key="1">
    <citation type="journal article" date="2020" name="mSystems">
        <title>Genome- and Community-Level Interaction Insights into Carbon Utilization and Element Cycling Functions of Hydrothermarchaeota in Hydrothermal Sediment.</title>
        <authorList>
            <person name="Zhou Z."/>
            <person name="Liu Y."/>
            <person name="Xu W."/>
            <person name="Pan J."/>
            <person name="Luo Z.H."/>
            <person name="Li M."/>
        </authorList>
    </citation>
    <scope>NUCLEOTIDE SEQUENCE [LARGE SCALE GENOMIC DNA]</scope>
    <source>
        <strain evidence="13">HyVt-460</strain>
    </source>
</reference>
<evidence type="ECO:0000256" key="7">
    <source>
        <dbReference type="ARBA" id="ARBA00029447"/>
    </source>
</evidence>
<feature type="transmembrane region" description="Helical" evidence="9">
    <location>
        <begin position="7"/>
        <end position="28"/>
    </location>
</feature>
<dbReference type="SMART" id="SM00283">
    <property type="entry name" value="MA"/>
    <property type="match status" value="1"/>
</dbReference>
<evidence type="ECO:0000256" key="3">
    <source>
        <dbReference type="ARBA" id="ARBA00022692"/>
    </source>
</evidence>
<dbReference type="PANTHER" id="PTHR32089:SF112">
    <property type="entry name" value="LYSOZYME-LIKE PROTEIN-RELATED"/>
    <property type="match status" value="1"/>
</dbReference>
<dbReference type="GO" id="GO:0007165">
    <property type="term" value="P:signal transduction"/>
    <property type="evidence" value="ECO:0007669"/>
    <property type="project" value="UniProtKB-KW"/>
</dbReference>
<dbReference type="Pfam" id="PF00672">
    <property type="entry name" value="HAMP"/>
    <property type="match status" value="1"/>
</dbReference>
<dbReference type="Gene3D" id="1.10.287.950">
    <property type="entry name" value="Methyl-accepting chemotaxis protein"/>
    <property type="match status" value="1"/>
</dbReference>
<comment type="similarity">
    <text evidence="7">Belongs to the methyl-accepting chemotaxis (MCP) protein family.</text>
</comment>
<dbReference type="CDD" id="cd06225">
    <property type="entry name" value="HAMP"/>
    <property type="match status" value="1"/>
</dbReference>
<protein>
    <submittedName>
        <fullName evidence="13">Methyl-accepting chemotaxis protein</fullName>
    </submittedName>
</protein>
<evidence type="ECO:0000259" key="11">
    <source>
        <dbReference type="PROSITE" id="PS50192"/>
    </source>
</evidence>
<dbReference type="GO" id="GO:0004888">
    <property type="term" value="F:transmembrane signaling receptor activity"/>
    <property type="evidence" value="ECO:0007669"/>
    <property type="project" value="InterPro"/>
</dbReference>
<evidence type="ECO:0000259" key="12">
    <source>
        <dbReference type="PROSITE" id="PS50885"/>
    </source>
</evidence>
<accession>A0A7V5RQF4</accession>
<dbReference type="Pfam" id="PF00015">
    <property type="entry name" value="MCPsignal"/>
    <property type="match status" value="1"/>
</dbReference>
<evidence type="ECO:0000256" key="5">
    <source>
        <dbReference type="ARBA" id="ARBA00023136"/>
    </source>
</evidence>
<keyword evidence="4 9" id="KW-1133">Transmembrane helix</keyword>
<feature type="transmembrane region" description="Helical" evidence="9">
    <location>
        <begin position="186"/>
        <end position="206"/>
    </location>
</feature>
<gene>
    <name evidence="13" type="ORF">ENJ15_06835</name>
</gene>
<dbReference type="AlphaFoldDB" id="A0A7V5RQF4"/>
<comment type="caution">
    <text evidence="13">The sequence shown here is derived from an EMBL/GenBank/DDBJ whole genome shotgun (WGS) entry which is preliminary data.</text>
</comment>
<dbReference type="PROSITE" id="PS50111">
    <property type="entry name" value="CHEMOTAXIS_TRANSDUC_2"/>
    <property type="match status" value="1"/>
</dbReference>
<feature type="domain" description="HAMP" evidence="12">
    <location>
        <begin position="203"/>
        <end position="255"/>
    </location>
</feature>
<dbReference type="InterPro" id="IPR000727">
    <property type="entry name" value="T_SNARE_dom"/>
</dbReference>
<dbReference type="InterPro" id="IPR004089">
    <property type="entry name" value="MCPsignal_dom"/>
</dbReference>
<keyword evidence="5 9" id="KW-0472">Membrane</keyword>
<keyword evidence="2" id="KW-0997">Cell inner membrane</keyword>
<comment type="subcellular location">
    <subcellularLocation>
        <location evidence="1">Cell inner membrane</location>
        <topology evidence="1">Multi-pass membrane protein</topology>
    </subcellularLocation>
</comment>
<evidence type="ECO:0000256" key="1">
    <source>
        <dbReference type="ARBA" id="ARBA00004429"/>
    </source>
</evidence>
<dbReference type="SMART" id="SM00304">
    <property type="entry name" value="HAMP"/>
    <property type="match status" value="1"/>
</dbReference>
<sequence length="547" mass="59145">MTIRLKLFAVIVTLSALGMFMFLVNWQLSSSQELDARVINLAGRERMLSQKLSKELVAFVEKKEREGSTPEALKKSILETSTIFDKTLNSLIHSGEAPLTLSVEGPQIYLPAADKEIQTSLRAVAAVWQEFGPHIKNILRGESVFSSLDWILDHNMDLLAKMNIAVGQFQKASEDKTEMALTFQKASAFFGALVFILAVYLITGIVKKINELKDYAEALGTGDFTAEPPEASEDEIGQTASAIREMSRNIKNLAGGIKSSSELLSDSSGELIQMARELISNSGNLNEKVNSLASASEELNVNMHDSSGRVGHSSENLSDLNNTISELQNTVQGIATNTGKAKILTDASVEKVETASTSISALSTAAREINLVIDMIVEIAEQTKLLALNATIEAARAGEAGKGFAVVANEVKELAKQTNSATENIQKRITAMQDTTRQTVLDIESISGSIREVSEIVNAISYEVDHQNEATNGFAGKVTDTHRAMQDVSKGVSEIADVTRAIVEDISTVQQESAQVDSAGNLLTQKANQLVGISEELKKGLTHFKLN</sequence>
<evidence type="ECO:0000256" key="8">
    <source>
        <dbReference type="PROSITE-ProRule" id="PRU00284"/>
    </source>
</evidence>
<evidence type="ECO:0000256" key="6">
    <source>
        <dbReference type="ARBA" id="ARBA00023224"/>
    </source>
</evidence>
<dbReference type="InterPro" id="IPR003660">
    <property type="entry name" value="HAMP_dom"/>
</dbReference>
<keyword evidence="6 8" id="KW-0807">Transducer</keyword>
<evidence type="ECO:0000259" key="10">
    <source>
        <dbReference type="PROSITE" id="PS50111"/>
    </source>
</evidence>
<dbReference type="SUPFAM" id="SSF58104">
    <property type="entry name" value="Methyl-accepting chemotaxis protein (MCP) signaling domain"/>
    <property type="match status" value="1"/>
</dbReference>
<dbReference type="PANTHER" id="PTHR32089">
    <property type="entry name" value="METHYL-ACCEPTING CHEMOTAXIS PROTEIN MCPB"/>
    <property type="match status" value="1"/>
</dbReference>
<feature type="domain" description="T-SNARE coiled-coil homology" evidence="11">
    <location>
        <begin position="433"/>
        <end position="495"/>
    </location>
</feature>
<name>A0A7V5RQF4_CALAY</name>
<proteinExistence type="inferred from homology"/>
<dbReference type="GO" id="GO:0006935">
    <property type="term" value="P:chemotaxis"/>
    <property type="evidence" value="ECO:0007669"/>
    <property type="project" value="InterPro"/>
</dbReference>
<evidence type="ECO:0000256" key="4">
    <source>
        <dbReference type="ARBA" id="ARBA00022989"/>
    </source>
</evidence>
<evidence type="ECO:0000313" key="13">
    <source>
        <dbReference type="EMBL" id="HHM02714.1"/>
    </source>
</evidence>
<organism evidence="13">
    <name type="scientific">Caldithrix abyssi</name>
    <dbReference type="NCBI Taxonomy" id="187145"/>
    <lineage>
        <taxon>Bacteria</taxon>
        <taxon>Pseudomonadati</taxon>
        <taxon>Calditrichota</taxon>
        <taxon>Calditrichia</taxon>
        <taxon>Calditrichales</taxon>
        <taxon>Calditrichaceae</taxon>
        <taxon>Caldithrix</taxon>
    </lineage>
</organism>
<evidence type="ECO:0000256" key="2">
    <source>
        <dbReference type="ARBA" id="ARBA00022519"/>
    </source>
</evidence>
<dbReference type="InterPro" id="IPR004090">
    <property type="entry name" value="Chemotax_Me-accpt_rcpt"/>
</dbReference>
<keyword evidence="2" id="KW-1003">Cell membrane</keyword>
<dbReference type="EMBL" id="DRLI01000261">
    <property type="protein sequence ID" value="HHM02714.1"/>
    <property type="molecule type" value="Genomic_DNA"/>
</dbReference>
<dbReference type="Gene3D" id="1.10.8.500">
    <property type="entry name" value="HAMP domain in histidine kinase"/>
    <property type="match status" value="1"/>
</dbReference>